<evidence type="ECO:0000256" key="6">
    <source>
        <dbReference type="ARBA" id="ARBA00022806"/>
    </source>
</evidence>
<comment type="similarity">
    <text evidence="1">In the N-terminal section; belongs to the CRISPR-associated nuclease Cas3-HD family.</text>
</comment>
<dbReference type="EMBL" id="CP002902">
    <property type="protein sequence ID" value="AEJ45112.1"/>
    <property type="molecule type" value="Genomic_DNA"/>
</dbReference>
<dbReference type="InterPro" id="IPR006483">
    <property type="entry name" value="CRISPR-assoc_Cas3_HD"/>
</dbReference>
<evidence type="ECO:0000256" key="8">
    <source>
        <dbReference type="ARBA" id="ARBA00023118"/>
    </source>
</evidence>
<dbReference type="GO" id="GO:0046872">
    <property type="term" value="F:metal ion binding"/>
    <property type="evidence" value="ECO:0007669"/>
    <property type="project" value="UniProtKB-KW"/>
</dbReference>
<dbReference type="Pfam" id="PF18019">
    <property type="entry name" value="Cas3_HD"/>
    <property type="match status" value="1"/>
</dbReference>
<dbReference type="PROSITE" id="PS51643">
    <property type="entry name" value="HD_CAS3"/>
    <property type="match status" value="1"/>
</dbReference>
<keyword evidence="3" id="KW-0479">Metal-binding</keyword>
<keyword evidence="4" id="KW-0547">Nucleotide-binding</keyword>
<sequence length="1013" mass="111548">MEVSRVCTPLDRSEFAAFLQEVHGYQPFPWQVRLLDRLVETGAWPELLKLPTSSGKTTVIDIAVFYLALEADAGANRRAPVRLAFIVDRRLVVDDAYQHAKRLAEKLEAAEPDSVSARVAARLRELSGSSHPLVVRRLRGGVPREDDWARTPIQPTVLCSTVDQVGSRLLFRGYGVSDAMKPVHAGLLGADCHLFVDEAHLVEPLRQTLSWVAMYNGPLWRTDTTIKLPWGYTIMTATPQPGVNQAFELDDENFEHPILSARWSATKPVRLIELKKKTARDKSAPEESLQEADEAEENRRVEALIDEFRTAAQYLQANGVLRPAIAIVVNRVGRARAVFDALRAELASDGWTPMLLMGPARPLDRDAWLTGQLAPIRTRPWPERRDLEHPIAIVATQCIEVGIDIDLDAVITDAAPIDALRQRFGRLNRAGRPTPCLGAIVATPTDLSSRTDDPVYGGAIAEAWAYLKRHAQAGRRGEAPTVDFGLAAFESFVKADPVPDEALSPTEDAPVLMPAHVDLLACTSPVPAADPEVSLYLHGPKRQPDAVSVIWRADIHRALGHRAVFALLQLVLPRSTEAVELPVWAVKMWLRRGSNADADLADVASQMEDEDLDADRASSREVFRWTGDEDTSAWISANDIRPGDTIVLPASYGGLDAYGWNPEETAPVRDLGLQANLPFQGSYFTVRVAPGLVAQEDEARLAAILAEAEAGDWRDVRDGLLEFKLDDDLRASLKRLDAARGRVQAFFDIYGRDAQGRPIGVVLEARRGVAADGVDALSAVPATEDDLFGSITGVPVELEAHCQGVAEAALRFARAVGLPESIQRDLELAGLFHDFGKADRRFQSYLAFGDPLGPDMDAPLLAKSGRPLPYHVRADVGLPDRWRHEALSVALAPRHPRFQEVGDPELVLWLVGTHHGYGRPFFPHDDPASSSGEPYSRTLFGYAVEMAPSDGPQSLAYDWHGVDWAGLYELLKARYGVWGLAYLEAVLRLADHRVSEEEQRMRGVTRDSSRIST</sequence>
<dbReference type="Proteomes" id="UP000000292">
    <property type="component" value="Chromosome"/>
</dbReference>
<comment type="similarity">
    <text evidence="2">In the central section; belongs to the CRISPR-associated helicase Cas3 family.</text>
</comment>
<dbReference type="eggNOG" id="COG2206">
    <property type="taxonomic scope" value="Bacteria"/>
</dbReference>
<proteinExistence type="inferred from homology"/>
<dbReference type="GO" id="GO:0005524">
    <property type="term" value="F:ATP binding"/>
    <property type="evidence" value="ECO:0007669"/>
    <property type="project" value="UniProtKB-KW"/>
</dbReference>
<evidence type="ECO:0000256" key="1">
    <source>
        <dbReference type="ARBA" id="ARBA00006847"/>
    </source>
</evidence>
<dbReference type="SUPFAM" id="SSF109604">
    <property type="entry name" value="HD-domain/PDEase-like"/>
    <property type="match status" value="1"/>
</dbReference>
<feature type="domain" description="HD Cas3-type" evidence="10">
    <location>
        <begin position="791"/>
        <end position="993"/>
    </location>
</feature>
<reference evidence="11 12" key="1">
    <citation type="journal article" date="2011" name="J. Bacteriol.">
        <title>Complete Genome Sequence of Alicyclobacillus acidocaldarius Strain Tc-4-1.</title>
        <authorList>
            <person name="Chen Y."/>
            <person name="He Y."/>
            <person name="Zhang B."/>
            <person name="Yang J."/>
            <person name="Li W."/>
            <person name="Dong Z."/>
            <person name="Hu S."/>
        </authorList>
    </citation>
    <scope>NUCLEOTIDE SEQUENCE [LARGE SCALE GENOMIC DNA]</scope>
    <source>
        <strain evidence="11 12">Tc-4-1</strain>
    </source>
</reference>
<dbReference type="Gene3D" id="3.40.50.300">
    <property type="entry name" value="P-loop containing nucleotide triphosphate hydrolases"/>
    <property type="match status" value="2"/>
</dbReference>
<dbReference type="HOGENOM" id="CLU_010520_0_0_9"/>
<protein>
    <recommendedName>
        <fullName evidence="10">HD Cas3-type domain-containing protein</fullName>
    </recommendedName>
</protein>
<name>F8IDR9_ALIAT</name>
<dbReference type="InterPro" id="IPR013444">
    <property type="entry name" value="Helicase_Cas3_CRISPR-ass_Anaes"/>
</dbReference>
<feature type="region of interest" description="Disordered" evidence="9">
    <location>
        <begin position="277"/>
        <end position="296"/>
    </location>
</feature>
<keyword evidence="5" id="KW-0378">Hydrolase</keyword>
<evidence type="ECO:0000313" key="11">
    <source>
        <dbReference type="EMBL" id="AEJ45112.1"/>
    </source>
</evidence>
<dbReference type="NCBIfam" id="TIGR01596">
    <property type="entry name" value="cas3_HD"/>
    <property type="match status" value="1"/>
</dbReference>
<dbReference type="Gene3D" id="1.10.3210.30">
    <property type="match status" value="1"/>
</dbReference>
<dbReference type="GO" id="GO:0004386">
    <property type="term" value="F:helicase activity"/>
    <property type="evidence" value="ECO:0007669"/>
    <property type="project" value="UniProtKB-KW"/>
</dbReference>
<dbReference type="GO" id="GO:0016787">
    <property type="term" value="F:hydrolase activity"/>
    <property type="evidence" value="ECO:0007669"/>
    <property type="project" value="UniProtKB-KW"/>
</dbReference>
<dbReference type="GO" id="GO:0051607">
    <property type="term" value="P:defense response to virus"/>
    <property type="evidence" value="ECO:0007669"/>
    <property type="project" value="UniProtKB-KW"/>
</dbReference>
<dbReference type="NCBIfam" id="TIGR02621">
    <property type="entry name" value="cas3_GSU0051"/>
    <property type="match status" value="1"/>
</dbReference>
<accession>F8IDR9</accession>
<dbReference type="SUPFAM" id="SSF52540">
    <property type="entry name" value="P-loop containing nucleoside triphosphate hydrolases"/>
    <property type="match status" value="1"/>
</dbReference>
<evidence type="ECO:0000259" key="10">
    <source>
        <dbReference type="PROSITE" id="PS51643"/>
    </source>
</evidence>
<evidence type="ECO:0000256" key="5">
    <source>
        <dbReference type="ARBA" id="ARBA00022801"/>
    </source>
</evidence>
<dbReference type="PATRIC" id="fig|1048834.4.peg.3071"/>
<dbReference type="InterPro" id="IPR054712">
    <property type="entry name" value="Cas3-like_dom"/>
</dbReference>
<dbReference type="Pfam" id="PF22590">
    <property type="entry name" value="Cas3-like_C_2"/>
    <property type="match status" value="1"/>
</dbReference>
<evidence type="ECO:0000256" key="2">
    <source>
        <dbReference type="ARBA" id="ARBA00009046"/>
    </source>
</evidence>
<keyword evidence="7" id="KW-0067">ATP-binding</keyword>
<evidence type="ECO:0000256" key="9">
    <source>
        <dbReference type="SAM" id="MobiDB-lite"/>
    </source>
</evidence>
<dbReference type="AlphaFoldDB" id="F8IDR9"/>
<dbReference type="STRING" id="1048834.TC41_3233"/>
<dbReference type="eggNOG" id="COG1203">
    <property type="taxonomic scope" value="Bacteria"/>
</dbReference>
<reference evidence="12" key="2">
    <citation type="submission" date="2011-06" db="EMBL/GenBank/DDBJ databases">
        <title>The complete genome sequence of Alicyclobacillus acidocaldarius sp. Tc-4-1.</title>
        <authorList>
            <person name="Chen Y."/>
            <person name="He Y."/>
            <person name="Dong Z."/>
            <person name="Hu S."/>
        </authorList>
    </citation>
    <scope>NUCLEOTIDE SEQUENCE [LARGE SCALE GENOMIC DNA]</scope>
    <source>
        <strain evidence="12">Tc-4-1</strain>
    </source>
</reference>
<organism evidence="11 12">
    <name type="scientific">Alicyclobacillus acidocaldarius (strain Tc-4-1)</name>
    <name type="common">Bacillus acidocaldarius</name>
    <dbReference type="NCBI Taxonomy" id="1048834"/>
    <lineage>
        <taxon>Bacteria</taxon>
        <taxon>Bacillati</taxon>
        <taxon>Bacillota</taxon>
        <taxon>Bacilli</taxon>
        <taxon>Bacillales</taxon>
        <taxon>Alicyclobacillaceae</taxon>
        <taxon>Alicyclobacillus</taxon>
    </lineage>
</organism>
<dbReference type="KEGG" id="aad:TC41_3233"/>
<keyword evidence="8" id="KW-0051">Antiviral defense</keyword>
<evidence type="ECO:0000256" key="7">
    <source>
        <dbReference type="ARBA" id="ARBA00022840"/>
    </source>
</evidence>
<gene>
    <name evidence="11" type="ordered locus">TC41_3233</name>
</gene>
<evidence type="ECO:0000256" key="4">
    <source>
        <dbReference type="ARBA" id="ARBA00022741"/>
    </source>
</evidence>
<dbReference type="InterPro" id="IPR027417">
    <property type="entry name" value="P-loop_NTPase"/>
</dbReference>
<keyword evidence="6" id="KW-0347">Helicase</keyword>
<evidence type="ECO:0000313" key="12">
    <source>
        <dbReference type="Proteomes" id="UP000000292"/>
    </source>
</evidence>
<evidence type="ECO:0000256" key="3">
    <source>
        <dbReference type="ARBA" id="ARBA00022723"/>
    </source>
</evidence>
<dbReference type="InterPro" id="IPR038257">
    <property type="entry name" value="CRISPR-assoc_Cas3_HD_sf"/>
</dbReference>